<accession>A0ABN1LR22</accession>
<keyword evidence="4" id="KW-1185">Reference proteome</keyword>
<proteinExistence type="predicted"/>
<organism evidence="3 4">
    <name type="scientific">Aliiglaciecola litoralis</name>
    <dbReference type="NCBI Taxonomy" id="582857"/>
    <lineage>
        <taxon>Bacteria</taxon>
        <taxon>Pseudomonadati</taxon>
        <taxon>Pseudomonadota</taxon>
        <taxon>Gammaproteobacteria</taxon>
        <taxon>Alteromonadales</taxon>
        <taxon>Alteromonadaceae</taxon>
        <taxon>Aliiglaciecola</taxon>
    </lineage>
</organism>
<evidence type="ECO:0000313" key="3">
    <source>
        <dbReference type="EMBL" id="GAA0859255.1"/>
    </source>
</evidence>
<evidence type="ECO:0000313" key="4">
    <source>
        <dbReference type="Proteomes" id="UP001500359"/>
    </source>
</evidence>
<dbReference type="InterPro" id="IPR025388">
    <property type="entry name" value="Alginate_export_dom"/>
</dbReference>
<feature type="signal peptide" evidence="1">
    <location>
        <begin position="1"/>
        <end position="25"/>
    </location>
</feature>
<dbReference type="Gene3D" id="2.40.160.10">
    <property type="entry name" value="Porin"/>
    <property type="match status" value="1"/>
</dbReference>
<dbReference type="RefSeq" id="WP_343861806.1">
    <property type="nucleotide sequence ID" value="NZ_BAAAFD010000011.1"/>
</dbReference>
<gene>
    <name evidence="3" type="ORF">GCM10009114_32030</name>
</gene>
<protein>
    <recommendedName>
        <fullName evidence="2">Alginate export domain-containing protein</fullName>
    </recommendedName>
</protein>
<feature type="chain" id="PRO_5046611422" description="Alginate export domain-containing protein" evidence="1">
    <location>
        <begin position="26"/>
        <end position="398"/>
    </location>
</feature>
<comment type="caution">
    <text evidence="3">The sequence shown here is derived from an EMBL/GenBank/DDBJ whole genome shotgun (WGS) entry which is preliminary data.</text>
</comment>
<name>A0ABN1LR22_9ALTE</name>
<reference evidence="3 4" key="1">
    <citation type="journal article" date="2019" name="Int. J. Syst. Evol. Microbiol.">
        <title>The Global Catalogue of Microorganisms (GCM) 10K type strain sequencing project: providing services to taxonomists for standard genome sequencing and annotation.</title>
        <authorList>
            <consortium name="The Broad Institute Genomics Platform"/>
            <consortium name="The Broad Institute Genome Sequencing Center for Infectious Disease"/>
            <person name="Wu L."/>
            <person name="Ma J."/>
        </authorList>
    </citation>
    <scope>NUCLEOTIDE SEQUENCE [LARGE SCALE GENOMIC DNA]</scope>
    <source>
        <strain evidence="3 4">JCM 15896</strain>
    </source>
</reference>
<keyword evidence="1" id="KW-0732">Signal</keyword>
<dbReference type="Pfam" id="PF13372">
    <property type="entry name" value="Alginate_exp"/>
    <property type="match status" value="1"/>
</dbReference>
<feature type="domain" description="Alginate export" evidence="2">
    <location>
        <begin position="42"/>
        <end position="166"/>
    </location>
</feature>
<dbReference type="InterPro" id="IPR023614">
    <property type="entry name" value="Porin_dom_sf"/>
</dbReference>
<dbReference type="EMBL" id="BAAAFD010000011">
    <property type="protein sequence ID" value="GAA0859255.1"/>
    <property type="molecule type" value="Genomic_DNA"/>
</dbReference>
<evidence type="ECO:0000256" key="1">
    <source>
        <dbReference type="SAM" id="SignalP"/>
    </source>
</evidence>
<dbReference type="Proteomes" id="UP001500359">
    <property type="component" value="Unassembled WGS sequence"/>
</dbReference>
<sequence length="398" mass="43829">MKTPIALAITTALTTGLTLSPCAQADGFKDVQQALKDGQTNLMLRYRYERVDQDNIDKTANASTLLTRLGYKSASINGFFGQVEVDNVTAIGNENYNSTVNGHVQYPVVADPTDTDLNQAFIGYKTDNLLFTAGRQQINHNDQRFVGGVGWRQNEQTYDGYRLQYNSESGLSAEYSYVYNVNRIFGPNSVNSDLGGNLHLFNIKYAIDEQHKITGFIYELDFETANAISTRTIGTRYEGNISGLNILASYARQSDTGDNPTVFSTDYLSFEVSAKLTEVNIAIGYASLGSDNGQGFTTPLATLHKFQGFTDKFLNTPANGVNDLYLKASGKLGKLGLSAIWHKLDSDVGAIHYGSEINLVANYPLYDKVGLLIKYANYSADGFSVDTNKLWGMLTFKF</sequence>
<evidence type="ECO:0000259" key="2">
    <source>
        <dbReference type="Pfam" id="PF13372"/>
    </source>
</evidence>